<dbReference type="EMBL" id="NMUH01005057">
    <property type="protein sequence ID" value="MQM11672.1"/>
    <property type="molecule type" value="Genomic_DNA"/>
</dbReference>
<dbReference type="OrthoDB" id="1929112at2759"/>
<sequence length="512" mass="59737">LPLLLAISPSSQSRQRKGPRRSVQSPFAPAAAAIEKPRSCCNNCCRVRWNARPSSGVVGGSAFYREEGDLSVHLVYETSILSLMTGTGRSHSGWSFSPLQTRWMTKSRNVQDRSKKKRVHYLERATERWKVASKVLFVMEILKKEPEQIIPLRRLEQYRQQLNISKPHKVSDFIHKSPKLFELYREKKGVIWCGLTREAEDLVEEEAKLLEQHSDKAVEYVTRFLMMSVHKRLPIDKIAHFRRDLGIPYDFRSRWIHKYPEHFRVIKLDDIEYLELISWNSDWAITELEKKSRTEGTVCVSPTPGLLSLPFPMKFPPNYKKIFRIGGQIDHFQGRPYLSPYADAQGLKPGSQEFDKRAVAIMHELLSFTVEKRLVTDHLTHFRWEFMMPQKLMRLLLKHFGIFYVSERGKRVHVFLTEAYEGSELIDKCPLVLWKEKVLRLTDYRGRRRNIGDFNQFSDVEGCNLFDDDTNDEINVVELDDKGIIAKMPDVSFTDDSEMELGELYEAYTDKN</sequence>
<comment type="caution">
    <text evidence="2">The sequence shown here is derived from an EMBL/GenBank/DDBJ whole genome shotgun (WGS) entry which is preliminary data.</text>
</comment>
<dbReference type="PANTHER" id="PTHR31476">
    <property type="entry name" value="PROTEIN WHAT'S THIS FACTOR 1 HOMOLOG, CHLOROPLASTIC"/>
    <property type="match status" value="1"/>
</dbReference>
<organism evidence="2 3">
    <name type="scientific">Colocasia esculenta</name>
    <name type="common">Wild taro</name>
    <name type="synonym">Arum esculentum</name>
    <dbReference type="NCBI Taxonomy" id="4460"/>
    <lineage>
        <taxon>Eukaryota</taxon>
        <taxon>Viridiplantae</taxon>
        <taxon>Streptophyta</taxon>
        <taxon>Embryophyta</taxon>
        <taxon>Tracheophyta</taxon>
        <taxon>Spermatophyta</taxon>
        <taxon>Magnoliopsida</taxon>
        <taxon>Liliopsida</taxon>
        <taxon>Araceae</taxon>
        <taxon>Aroideae</taxon>
        <taxon>Colocasieae</taxon>
        <taxon>Colocasia</taxon>
    </lineage>
</organism>
<dbReference type="PANTHER" id="PTHR31476:SF8">
    <property type="entry name" value="EXPRESSED PROTEIN"/>
    <property type="match status" value="1"/>
</dbReference>
<dbReference type="InterPro" id="IPR021099">
    <property type="entry name" value="PORR_domain"/>
</dbReference>
<feature type="domain" description="PORR" evidence="1">
    <location>
        <begin position="117"/>
        <end position="444"/>
    </location>
</feature>
<dbReference type="Pfam" id="PF11955">
    <property type="entry name" value="PORR"/>
    <property type="match status" value="1"/>
</dbReference>
<keyword evidence="3" id="KW-1185">Reference proteome</keyword>
<evidence type="ECO:0000313" key="2">
    <source>
        <dbReference type="EMBL" id="MQM11672.1"/>
    </source>
</evidence>
<dbReference type="Proteomes" id="UP000652761">
    <property type="component" value="Unassembled WGS sequence"/>
</dbReference>
<dbReference type="GO" id="GO:0003723">
    <property type="term" value="F:RNA binding"/>
    <property type="evidence" value="ECO:0007669"/>
    <property type="project" value="InterPro"/>
</dbReference>
<evidence type="ECO:0000259" key="1">
    <source>
        <dbReference type="Pfam" id="PF11955"/>
    </source>
</evidence>
<reference evidence="2" key="1">
    <citation type="submission" date="2017-07" db="EMBL/GenBank/DDBJ databases">
        <title>Taro Niue Genome Assembly and Annotation.</title>
        <authorList>
            <person name="Atibalentja N."/>
            <person name="Keating K."/>
            <person name="Fields C.J."/>
        </authorList>
    </citation>
    <scope>NUCLEOTIDE SEQUENCE</scope>
    <source>
        <strain evidence="2">Niue_2</strain>
        <tissue evidence="2">Leaf</tissue>
    </source>
</reference>
<name>A0A843WMA5_COLES</name>
<evidence type="ECO:0000313" key="3">
    <source>
        <dbReference type="Proteomes" id="UP000652761"/>
    </source>
</evidence>
<feature type="non-terminal residue" evidence="2">
    <location>
        <position position="512"/>
    </location>
</feature>
<accession>A0A843WMA5</accession>
<gene>
    <name evidence="2" type="ORF">Taro_044580</name>
</gene>
<dbReference type="AlphaFoldDB" id="A0A843WMA5"/>
<proteinExistence type="predicted"/>
<protein>
    <recommendedName>
        <fullName evidence="1">PORR domain-containing protein</fullName>
    </recommendedName>
</protein>
<dbReference type="InterPro" id="IPR045040">
    <property type="entry name" value="PORR_fam"/>
</dbReference>